<protein>
    <submittedName>
        <fullName evidence="1">Uncharacterized protein</fullName>
    </submittedName>
</protein>
<evidence type="ECO:0000313" key="2">
    <source>
        <dbReference type="Proteomes" id="UP001165960"/>
    </source>
</evidence>
<dbReference type="EMBL" id="QTSX02007189">
    <property type="protein sequence ID" value="KAJ9049908.1"/>
    <property type="molecule type" value="Genomic_DNA"/>
</dbReference>
<organism evidence="1 2">
    <name type="scientific">Entomophthora muscae</name>
    <dbReference type="NCBI Taxonomy" id="34485"/>
    <lineage>
        <taxon>Eukaryota</taxon>
        <taxon>Fungi</taxon>
        <taxon>Fungi incertae sedis</taxon>
        <taxon>Zoopagomycota</taxon>
        <taxon>Entomophthoromycotina</taxon>
        <taxon>Entomophthoromycetes</taxon>
        <taxon>Entomophthorales</taxon>
        <taxon>Entomophthoraceae</taxon>
        <taxon>Entomophthora</taxon>
    </lineage>
</organism>
<reference evidence="1" key="1">
    <citation type="submission" date="2022-04" db="EMBL/GenBank/DDBJ databases">
        <title>Genome of the entomopathogenic fungus Entomophthora muscae.</title>
        <authorList>
            <person name="Elya C."/>
            <person name="Lovett B.R."/>
            <person name="Lee E."/>
            <person name="Macias A.M."/>
            <person name="Hajek A.E."/>
            <person name="De Bivort B.L."/>
            <person name="Kasson M.T."/>
            <person name="De Fine Licht H.H."/>
            <person name="Stajich J.E."/>
        </authorList>
    </citation>
    <scope>NUCLEOTIDE SEQUENCE</scope>
    <source>
        <strain evidence="1">Berkeley</strain>
    </source>
</reference>
<dbReference type="Proteomes" id="UP001165960">
    <property type="component" value="Unassembled WGS sequence"/>
</dbReference>
<keyword evidence="2" id="KW-1185">Reference proteome</keyword>
<accession>A0ACC2RIH9</accession>
<proteinExistence type="predicted"/>
<sequence>MNDKPIDFYFAGFLNDTPPFAGPCNLAIKPEADHPSPLALNPANRPLTSLIALGLAPDPAPKWDTCQKRQLANLAHRQLINYNPAFNLYAQSAQMESSWAGNGIHSINWADAAPLGQASNNQTIQKAPTEYMRMLPATAFPRMPSV</sequence>
<comment type="caution">
    <text evidence="1">The sequence shown here is derived from an EMBL/GenBank/DDBJ whole genome shotgun (WGS) entry which is preliminary data.</text>
</comment>
<gene>
    <name evidence="1" type="ORF">DSO57_1019668</name>
</gene>
<evidence type="ECO:0000313" key="1">
    <source>
        <dbReference type="EMBL" id="KAJ9049908.1"/>
    </source>
</evidence>
<name>A0ACC2RIH9_9FUNG</name>